<dbReference type="InterPro" id="IPR051909">
    <property type="entry name" value="MFP_Cation_Efflux"/>
</dbReference>
<dbReference type="Gene3D" id="2.40.420.20">
    <property type="match status" value="1"/>
</dbReference>
<dbReference type="GO" id="GO:0016020">
    <property type="term" value="C:membrane"/>
    <property type="evidence" value="ECO:0007669"/>
    <property type="project" value="InterPro"/>
</dbReference>
<dbReference type="FunFam" id="2.40.30.170:FF:000010">
    <property type="entry name" value="Efflux RND transporter periplasmic adaptor subunit"/>
    <property type="match status" value="1"/>
</dbReference>
<dbReference type="AlphaFoldDB" id="A0A6L8KFB4"/>
<protein>
    <submittedName>
        <fullName evidence="5">Efflux RND transporter periplasmic adaptor subunit</fullName>
    </submittedName>
</protein>
<dbReference type="PANTHER" id="PTHR30097:SF16">
    <property type="entry name" value="CATION EFFLUX SYSTEM (CZCB-LIKE)"/>
    <property type="match status" value="1"/>
</dbReference>
<dbReference type="NCBIfam" id="TIGR01730">
    <property type="entry name" value="RND_mfp"/>
    <property type="match status" value="1"/>
</dbReference>
<feature type="domain" description="CusB-like beta-barrel" evidence="4">
    <location>
        <begin position="233"/>
        <end position="306"/>
    </location>
</feature>
<evidence type="ECO:0000313" key="6">
    <source>
        <dbReference type="Proteomes" id="UP000479335"/>
    </source>
</evidence>
<evidence type="ECO:0000259" key="3">
    <source>
        <dbReference type="Pfam" id="PF25917"/>
    </source>
</evidence>
<dbReference type="SUPFAM" id="SSF111369">
    <property type="entry name" value="HlyD-like secretion proteins"/>
    <property type="match status" value="1"/>
</dbReference>
<reference evidence="5 6" key="1">
    <citation type="submission" date="2019-12" db="EMBL/GenBank/DDBJ databases">
        <title>Novel species isolated from a subtropical stream in China.</title>
        <authorList>
            <person name="Lu H."/>
        </authorList>
    </citation>
    <scope>NUCLEOTIDE SEQUENCE [LARGE SCALE GENOMIC DNA]</scope>
    <source>
        <strain evidence="5 6">FT135W</strain>
    </source>
</reference>
<dbReference type="Gene3D" id="2.40.30.170">
    <property type="match status" value="1"/>
</dbReference>
<evidence type="ECO:0000259" key="4">
    <source>
        <dbReference type="Pfam" id="PF25954"/>
    </source>
</evidence>
<evidence type="ECO:0000256" key="2">
    <source>
        <dbReference type="ARBA" id="ARBA00022448"/>
    </source>
</evidence>
<sequence>MKKTPVVIASLVLAGAVAIGYHLYLQQPAMAATQPAATAPGNPDELQYPNGAAQLAMISAQVLPSVAVPAGDALSARVVYDEDVTARLGASVAGRVMAIKAAPGDKVHAGQVLAEIDSPDFGAALADLGKAQADEERKRQVFERAKELGPGEAVAAKDWEAAQADYLQARAETVRAAQRVKNINPHGLHLPGQRFAVASPMDGVVAERAVTPSLDVGPGMASPMFVVTNPRRLWLLIDVPESMLSSVTLGTGVDVESDAFPGEHFKAEITQLGQTVDPNTRRVVVRARLDNPAGKLLPEMFVRSTLLHAQGSAVKVPNSALVNRGLYNYVFVQTGAGHFQRRQVKMLTHGGDASYLGEGVKGGENIVISGALLLDAEMGTRAGGAP</sequence>
<proteinExistence type="inferred from homology"/>
<organism evidence="5 6">
    <name type="scientific">Duganella flavida</name>
    <dbReference type="NCBI Taxonomy" id="2692175"/>
    <lineage>
        <taxon>Bacteria</taxon>
        <taxon>Pseudomonadati</taxon>
        <taxon>Pseudomonadota</taxon>
        <taxon>Betaproteobacteria</taxon>
        <taxon>Burkholderiales</taxon>
        <taxon>Oxalobacteraceae</taxon>
        <taxon>Telluria group</taxon>
        <taxon>Duganella</taxon>
    </lineage>
</organism>
<comment type="similarity">
    <text evidence="1">Belongs to the membrane fusion protein (MFP) (TC 8.A.1) family.</text>
</comment>
<dbReference type="InterPro" id="IPR058625">
    <property type="entry name" value="MdtA-like_BSH"/>
</dbReference>
<dbReference type="InterPro" id="IPR058792">
    <property type="entry name" value="Beta-barrel_RND_2"/>
</dbReference>
<dbReference type="PANTHER" id="PTHR30097">
    <property type="entry name" value="CATION EFFLUX SYSTEM PROTEIN CUSB"/>
    <property type="match status" value="1"/>
</dbReference>
<gene>
    <name evidence="5" type="ORF">GTP46_26040</name>
</gene>
<dbReference type="Gene3D" id="1.10.287.470">
    <property type="entry name" value="Helix hairpin bin"/>
    <property type="match status" value="1"/>
</dbReference>
<dbReference type="GO" id="GO:0022857">
    <property type="term" value="F:transmembrane transporter activity"/>
    <property type="evidence" value="ECO:0007669"/>
    <property type="project" value="InterPro"/>
</dbReference>
<dbReference type="Pfam" id="PF25954">
    <property type="entry name" value="Beta-barrel_RND_2"/>
    <property type="match status" value="1"/>
</dbReference>
<dbReference type="Gene3D" id="2.40.50.100">
    <property type="match status" value="1"/>
</dbReference>
<dbReference type="Pfam" id="PF25917">
    <property type="entry name" value="BSH_RND"/>
    <property type="match status" value="1"/>
</dbReference>
<evidence type="ECO:0000256" key="1">
    <source>
        <dbReference type="ARBA" id="ARBA00009477"/>
    </source>
</evidence>
<feature type="domain" description="Multidrug resistance protein MdtA-like barrel-sandwich hybrid" evidence="3">
    <location>
        <begin position="85"/>
        <end position="227"/>
    </location>
</feature>
<dbReference type="EMBL" id="WWCN01000022">
    <property type="protein sequence ID" value="MYM26096.1"/>
    <property type="molecule type" value="Genomic_DNA"/>
</dbReference>
<accession>A0A6L8KFB4</accession>
<comment type="caution">
    <text evidence="5">The sequence shown here is derived from an EMBL/GenBank/DDBJ whole genome shotgun (WGS) entry which is preliminary data.</text>
</comment>
<dbReference type="Proteomes" id="UP000479335">
    <property type="component" value="Unassembled WGS sequence"/>
</dbReference>
<dbReference type="InterPro" id="IPR006143">
    <property type="entry name" value="RND_pump_MFP"/>
</dbReference>
<evidence type="ECO:0000313" key="5">
    <source>
        <dbReference type="EMBL" id="MYM26096.1"/>
    </source>
</evidence>
<keyword evidence="6" id="KW-1185">Reference proteome</keyword>
<name>A0A6L8KFB4_9BURK</name>
<keyword evidence="2" id="KW-0813">Transport</keyword>